<sequence>MFASSGEITAPCGVPSSDARHSPSSEVPAVSHFRMSLITPLVADSVFYEPD</sequence>
<name>A0A2X3F1Y2_KLEPN</name>
<dbReference type="AlphaFoldDB" id="A0A2X3F1Y2"/>
<feature type="region of interest" description="Disordered" evidence="1">
    <location>
        <begin position="1"/>
        <end position="29"/>
    </location>
</feature>
<dbReference type="EMBL" id="UAWQ01000015">
    <property type="protein sequence ID" value="SQC43686.1"/>
    <property type="molecule type" value="Genomic_DNA"/>
</dbReference>
<gene>
    <name evidence="2" type="ORF">NCTC13465_02170</name>
</gene>
<evidence type="ECO:0000313" key="3">
    <source>
        <dbReference type="Proteomes" id="UP000251721"/>
    </source>
</evidence>
<protein>
    <submittedName>
        <fullName evidence="2">Uncharacterized protein</fullName>
    </submittedName>
</protein>
<organism evidence="2 3">
    <name type="scientific">Klebsiella pneumoniae</name>
    <dbReference type="NCBI Taxonomy" id="573"/>
    <lineage>
        <taxon>Bacteria</taxon>
        <taxon>Pseudomonadati</taxon>
        <taxon>Pseudomonadota</taxon>
        <taxon>Gammaproteobacteria</taxon>
        <taxon>Enterobacterales</taxon>
        <taxon>Enterobacteriaceae</taxon>
        <taxon>Klebsiella/Raoultella group</taxon>
        <taxon>Klebsiella</taxon>
        <taxon>Klebsiella pneumoniae complex</taxon>
    </lineage>
</organism>
<reference evidence="2 3" key="1">
    <citation type="submission" date="2018-06" db="EMBL/GenBank/DDBJ databases">
        <authorList>
            <consortium name="Pathogen Informatics"/>
            <person name="Doyle S."/>
        </authorList>
    </citation>
    <scope>NUCLEOTIDE SEQUENCE [LARGE SCALE GENOMIC DNA]</scope>
    <source>
        <strain evidence="2 3">NCTC13465</strain>
    </source>
</reference>
<evidence type="ECO:0000313" key="2">
    <source>
        <dbReference type="EMBL" id="SQC43686.1"/>
    </source>
</evidence>
<evidence type="ECO:0000256" key="1">
    <source>
        <dbReference type="SAM" id="MobiDB-lite"/>
    </source>
</evidence>
<dbReference type="Proteomes" id="UP000251721">
    <property type="component" value="Unassembled WGS sequence"/>
</dbReference>
<proteinExistence type="predicted"/>
<accession>A0A2X3F1Y2</accession>